<keyword evidence="3" id="KW-1185">Reference proteome</keyword>
<feature type="signal peptide" evidence="1">
    <location>
        <begin position="1"/>
        <end position="24"/>
    </location>
</feature>
<dbReference type="EMBL" id="REGN01009359">
    <property type="protein sequence ID" value="RNA01369.1"/>
    <property type="molecule type" value="Genomic_DNA"/>
</dbReference>
<evidence type="ECO:0000313" key="3">
    <source>
        <dbReference type="Proteomes" id="UP000276133"/>
    </source>
</evidence>
<feature type="chain" id="PRO_5018242183" evidence="1">
    <location>
        <begin position="25"/>
        <end position="124"/>
    </location>
</feature>
<comment type="caution">
    <text evidence="2">The sequence shown here is derived from an EMBL/GenBank/DDBJ whole genome shotgun (WGS) entry which is preliminary data.</text>
</comment>
<gene>
    <name evidence="2" type="ORF">BpHYR1_010593</name>
</gene>
<evidence type="ECO:0000256" key="1">
    <source>
        <dbReference type="SAM" id="SignalP"/>
    </source>
</evidence>
<proteinExistence type="predicted"/>
<name>A0A3M7PR24_BRAPC</name>
<reference evidence="2 3" key="1">
    <citation type="journal article" date="2018" name="Sci. Rep.">
        <title>Genomic signatures of local adaptation to the degree of environmental predictability in rotifers.</title>
        <authorList>
            <person name="Franch-Gras L."/>
            <person name="Hahn C."/>
            <person name="Garcia-Roger E.M."/>
            <person name="Carmona M.J."/>
            <person name="Serra M."/>
            <person name="Gomez A."/>
        </authorList>
    </citation>
    <scope>NUCLEOTIDE SEQUENCE [LARGE SCALE GENOMIC DNA]</scope>
    <source>
        <strain evidence="2">HYR1</strain>
    </source>
</reference>
<protein>
    <submittedName>
        <fullName evidence="2">Uncharacterized protein</fullName>
    </submittedName>
</protein>
<keyword evidence="1" id="KW-0732">Signal</keyword>
<sequence>MCDGGAGGGALLPICLLFALFITGEDEVEDGEAFDLDDEDSVYDSDNNNKKKVKYLAKGKKKIRRRRRRKEEKKYLPFCCAYLDSEEQSSPSRVLLSPNDNPSIQRVSGFKQYTLARLQSSKNN</sequence>
<accession>A0A3M7PR24</accession>
<organism evidence="2 3">
    <name type="scientific">Brachionus plicatilis</name>
    <name type="common">Marine rotifer</name>
    <name type="synonym">Brachionus muelleri</name>
    <dbReference type="NCBI Taxonomy" id="10195"/>
    <lineage>
        <taxon>Eukaryota</taxon>
        <taxon>Metazoa</taxon>
        <taxon>Spiralia</taxon>
        <taxon>Gnathifera</taxon>
        <taxon>Rotifera</taxon>
        <taxon>Eurotatoria</taxon>
        <taxon>Monogononta</taxon>
        <taxon>Pseudotrocha</taxon>
        <taxon>Ploima</taxon>
        <taxon>Brachionidae</taxon>
        <taxon>Brachionus</taxon>
    </lineage>
</organism>
<dbReference type="AlphaFoldDB" id="A0A3M7PR24"/>
<evidence type="ECO:0000313" key="2">
    <source>
        <dbReference type="EMBL" id="RNA01369.1"/>
    </source>
</evidence>
<dbReference type="Proteomes" id="UP000276133">
    <property type="component" value="Unassembled WGS sequence"/>
</dbReference>